<organism evidence="7 8">
    <name type="scientific">Phoenicibacter congonensis</name>
    <dbReference type="NCBI Taxonomy" id="1944646"/>
    <lineage>
        <taxon>Bacteria</taxon>
        <taxon>Bacillati</taxon>
        <taxon>Actinomycetota</taxon>
        <taxon>Coriobacteriia</taxon>
        <taxon>Eggerthellales</taxon>
        <taxon>Eggerthellaceae</taxon>
        <taxon>Phoenicibacter</taxon>
    </lineage>
</organism>
<dbReference type="InterPro" id="IPR004456">
    <property type="entry name" value="Pglycerate_mutase_ApgM"/>
</dbReference>
<dbReference type="GO" id="GO:0004619">
    <property type="term" value="F:phosphoglycerate mutase activity"/>
    <property type="evidence" value="ECO:0007669"/>
    <property type="project" value="UniProtKB-EC"/>
</dbReference>
<evidence type="ECO:0000256" key="3">
    <source>
        <dbReference type="ARBA" id="ARBA00004921"/>
    </source>
</evidence>
<sequence>IRGIGISAGMDICYLASATGGVETDFRGKGDLAAAYLKGGGEFIFVHVEAPDESSHQGKADMKVKAIERIDQELIPAVLSACKDMGEDYRIIVSPDHATPLELRTHSREPIPFVIFDSRHHKLDRSVIHDEDSAKASGILFEDGKSLFEKFLDPSYY</sequence>
<dbReference type="Proteomes" id="UP001168575">
    <property type="component" value="Unassembled WGS sequence"/>
</dbReference>
<dbReference type="InterPro" id="IPR006124">
    <property type="entry name" value="Metalloenzyme"/>
</dbReference>
<comment type="pathway">
    <text evidence="3">Carbohydrate degradation.</text>
</comment>
<dbReference type="GO" id="GO:0006096">
    <property type="term" value="P:glycolytic process"/>
    <property type="evidence" value="ECO:0007669"/>
    <property type="project" value="UniProtKB-KW"/>
</dbReference>
<dbReference type="SUPFAM" id="SSF53649">
    <property type="entry name" value="Alkaline phosphatase-like"/>
    <property type="match status" value="1"/>
</dbReference>
<proteinExistence type="inferred from homology"/>
<comment type="caution">
    <text evidence="7">The sequence shown here is derived from an EMBL/GenBank/DDBJ whole genome shotgun (WGS) entry which is preliminary data.</text>
</comment>
<dbReference type="Gene3D" id="3.40.720.10">
    <property type="entry name" value="Alkaline Phosphatase, subunit A"/>
    <property type="match status" value="1"/>
</dbReference>
<evidence type="ECO:0000256" key="4">
    <source>
        <dbReference type="ARBA" id="ARBA00005524"/>
    </source>
</evidence>
<accession>A0AA43UBI2</accession>
<evidence type="ECO:0000259" key="6">
    <source>
        <dbReference type="Pfam" id="PF01676"/>
    </source>
</evidence>
<dbReference type="Pfam" id="PF01676">
    <property type="entry name" value="Metalloenzyme"/>
    <property type="match status" value="1"/>
</dbReference>
<comment type="function">
    <text evidence="2">Catalyzes the interconversion of 2-phosphoglycerate and 3-phosphoglycerate.</text>
</comment>
<comment type="catalytic activity">
    <reaction evidence="1">
        <text>(2R)-2-phosphoglycerate = (2R)-3-phosphoglycerate</text>
        <dbReference type="Rhea" id="RHEA:15901"/>
        <dbReference type="ChEBI" id="CHEBI:58272"/>
        <dbReference type="ChEBI" id="CHEBI:58289"/>
        <dbReference type="EC" id="5.4.2.12"/>
    </reaction>
</comment>
<dbReference type="AlphaFoldDB" id="A0AA43UBI2"/>
<name>A0AA43UBI2_9ACTN</name>
<evidence type="ECO:0000313" key="8">
    <source>
        <dbReference type="Proteomes" id="UP001168575"/>
    </source>
</evidence>
<reference evidence="7" key="1">
    <citation type="submission" date="2023-07" db="EMBL/GenBank/DDBJ databases">
        <title>Between Cages and Wild: Unraveling the Impact of Captivity on Animal Microbiomes and Antimicrobial Resistance.</title>
        <authorList>
            <person name="Schmartz G.P."/>
            <person name="Rehner J."/>
            <person name="Schuff M.J."/>
            <person name="Becker S.L."/>
            <person name="Kravczyk M."/>
            <person name="Gurevich A."/>
            <person name="Francke R."/>
            <person name="Mueller R."/>
            <person name="Keller V."/>
            <person name="Keller A."/>
        </authorList>
    </citation>
    <scope>NUCLEOTIDE SEQUENCE</scope>
    <source>
        <strain evidence="7">S12M_St_49</strain>
    </source>
</reference>
<gene>
    <name evidence="7" type="ORF">Q3982_09850</name>
</gene>
<feature type="domain" description="Metalloenzyme" evidence="6">
    <location>
        <begin position="12"/>
        <end position="126"/>
    </location>
</feature>
<keyword evidence="8" id="KW-1185">Reference proteome</keyword>
<dbReference type="GO" id="GO:0046872">
    <property type="term" value="F:metal ion binding"/>
    <property type="evidence" value="ECO:0007669"/>
    <property type="project" value="InterPro"/>
</dbReference>
<evidence type="ECO:0000256" key="5">
    <source>
        <dbReference type="ARBA" id="ARBA00023152"/>
    </source>
</evidence>
<evidence type="ECO:0000256" key="1">
    <source>
        <dbReference type="ARBA" id="ARBA00000370"/>
    </source>
</evidence>
<evidence type="ECO:0000313" key="7">
    <source>
        <dbReference type="EMBL" id="MDO4842967.1"/>
    </source>
</evidence>
<dbReference type="InterPro" id="IPR017850">
    <property type="entry name" value="Alkaline_phosphatase_core_sf"/>
</dbReference>
<feature type="non-terminal residue" evidence="7">
    <location>
        <position position="1"/>
    </location>
</feature>
<comment type="similarity">
    <text evidence="4">Belongs to the BPG-independent phosphoglycerate mutase family. A-PGAM subfamily.</text>
</comment>
<dbReference type="EMBL" id="JAUMVS010000395">
    <property type="protein sequence ID" value="MDO4842967.1"/>
    <property type="molecule type" value="Genomic_DNA"/>
</dbReference>
<evidence type="ECO:0000256" key="2">
    <source>
        <dbReference type="ARBA" id="ARBA00002315"/>
    </source>
</evidence>
<dbReference type="PANTHER" id="PTHR31209">
    <property type="entry name" value="COFACTOR-INDEPENDENT PHOSPHOGLYCERATE MUTASE"/>
    <property type="match status" value="1"/>
</dbReference>
<keyword evidence="5" id="KW-0324">Glycolysis</keyword>
<dbReference type="PANTHER" id="PTHR31209:SF4">
    <property type="entry name" value="2,3-BISPHOSPHOGLYCERATE-INDEPENDENT PHOSPHOGLYCERATE MUTASE"/>
    <property type="match status" value="1"/>
</dbReference>
<protein>
    <recommendedName>
        <fullName evidence="6">Metalloenzyme domain-containing protein</fullName>
    </recommendedName>
</protein>